<dbReference type="CDD" id="cd18809">
    <property type="entry name" value="SF1_C_RecD"/>
    <property type="match status" value="1"/>
</dbReference>
<keyword evidence="1" id="KW-0067">ATP-binding</keyword>
<dbReference type="AlphaFoldDB" id="A0AAV0KMG2"/>
<dbReference type="EC" id="5.6.2.3" evidence="1"/>
<dbReference type="Proteomes" id="UP001154282">
    <property type="component" value="Unassembled WGS sequence"/>
</dbReference>
<dbReference type="PANTHER" id="PTHR10492">
    <property type="match status" value="1"/>
</dbReference>
<keyword evidence="1" id="KW-0234">DNA repair</keyword>
<feature type="domain" description="DNA helicase Pif1-like 2B" evidence="4">
    <location>
        <begin position="772"/>
        <end position="818"/>
    </location>
</feature>
<proteinExistence type="inferred from homology"/>
<dbReference type="InterPro" id="IPR049163">
    <property type="entry name" value="Pif1-like_2B_dom"/>
</dbReference>
<evidence type="ECO:0000259" key="4">
    <source>
        <dbReference type="Pfam" id="PF21530"/>
    </source>
</evidence>
<dbReference type="GO" id="GO:0006310">
    <property type="term" value="P:DNA recombination"/>
    <property type="evidence" value="ECO:0007669"/>
    <property type="project" value="UniProtKB-KW"/>
</dbReference>
<dbReference type="InterPro" id="IPR010285">
    <property type="entry name" value="DNA_helicase_pif1-like_DEAD"/>
</dbReference>
<keyword evidence="1" id="KW-0347">Helicase</keyword>
<sequence>MKLRIFGAKSQNRQYDLPTSSDIAALIPGDFVPDRDDRDIIVDHIHEGLKRITSLNPKFDALHFRLLFPYGEDGYHPLIKYNARCCPASMRRQFVTQREYYAFRLQYRRQEGHTLVRAGKALQHYCIDAYSSVELNRLAYLRFHQKELRAEVYQGLQDGHIVLPGTYVGSPRYMQQLYHDAMAIVEFLGNPDLFITFEFQKRGLPHIHLLVWLAEEDKLRTTADIDAVISAELPNPEIDPLGYDAVVKYMLHGPCGMRDKKKSRKDKCSKHFPKDFNSATTFDKSGCAIYRRRDSGIQVQKGSAILDNRHVVPYNRNLLVRLQAHVNVEVCHKGKLIKYLFKYVTKGPDRQSSIDRVLRDPNAGKTHLTEWFALNCRDPEARSLTYAQIPNKYTWLPDCKEWTPRKRGFGIGRVAYVPPGSGDVFFLRMLLTKVRGSLSYRHMRTVNGEICQDFEKACDRLGLLSDSSEWVKVLTEVSASSMPRVIRTTFVSMLMFCEIPNPLALSGIAATLLPKATTAHSRFKIPLTLDTTSTCPIKKGTHLAELIGEASLIIWDEAPMTHRLAFEAVDRRFCDIMNVPLRGSLYKPFGGKNVLFGGDFRQTLPVITEACREQTVDGSLTRSLLWNSFKLLKLSRNMRITNSVADEARFMHGYTFPEWVLALGDAKLKTTSFKPDTPSDWVQIPQIFLVDHGTHPIGSITEDIYDLFLQNYRQPQYLATRAIITPKNTTVTEINSYMLQQVPGITKTYYSSDSLQQSTETFASFEDCYPTEFLNTLTFNGVPDHELILKNYTPIMLLRNLNPGLGLCNGTRIMITSLGDNVIRGTIMGGSNDTDDVIITRIVLNIENSRWPFILKRRQFPVRLCYGMTINKSQGQTLDKVGIYLPDPVFSHGQLYVGVSRVRSTNGLRILIDNPADIPGDYTRNIVFREAFTDILQA</sequence>
<dbReference type="Pfam" id="PF05970">
    <property type="entry name" value="PIF1"/>
    <property type="match status" value="1"/>
</dbReference>
<evidence type="ECO:0000313" key="5">
    <source>
        <dbReference type="EMBL" id="CAI0422980.1"/>
    </source>
</evidence>
<name>A0AAV0KMG2_9ROSI</name>
<evidence type="ECO:0000256" key="1">
    <source>
        <dbReference type="RuleBase" id="RU363044"/>
    </source>
</evidence>
<dbReference type="GO" id="GO:0000723">
    <property type="term" value="P:telomere maintenance"/>
    <property type="evidence" value="ECO:0007669"/>
    <property type="project" value="InterPro"/>
</dbReference>
<dbReference type="Gene3D" id="3.40.50.300">
    <property type="entry name" value="P-loop containing nucleotide triphosphate hydrolases"/>
    <property type="match status" value="2"/>
</dbReference>
<dbReference type="Pfam" id="PF21530">
    <property type="entry name" value="Pif1_2B_dom"/>
    <property type="match status" value="1"/>
</dbReference>
<keyword evidence="1" id="KW-0547">Nucleotide-binding</keyword>
<dbReference type="Pfam" id="PF14214">
    <property type="entry name" value="Helitron_like_N"/>
    <property type="match status" value="1"/>
</dbReference>
<dbReference type="SUPFAM" id="SSF52540">
    <property type="entry name" value="P-loop containing nucleoside triphosphate hydrolases"/>
    <property type="match status" value="1"/>
</dbReference>
<comment type="similarity">
    <text evidence="1">Belongs to the helicase family.</text>
</comment>
<dbReference type="GO" id="GO:0006281">
    <property type="term" value="P:DNA repair"/>
    <property type="evidence" value="ECO:0007669"/>
    <property type="project" value="UniProtKB-KW"/>
</dbReference>
<reference evidence="5" key="1">
    <citation type="submission" date="2022-08" db="EMBL/GenBank/DDBJ databases">
        <authorList>
            <person name="Gutierrez-Valencia J."/>
        </authorList>
    </citation>
    <scope>NUCLEOTIDE SEQUENCE</scope>
</reference>
<feature type="domain" description="Helitron helicase-like" evidence="3">
    <location>
        <begin position="100"/>
        <end position="197"/>
    </location>
</feature>
<gene>
    <name evidence="5" type="ORF">LITE_LOCUS19348</name>
</gene>
<evidence type="ECO:0000259" key="3">
    <source>
        <dbReference type="Pfam" id="PF14214"/>
    </source>
</evidence>
<dbReference type="EMBL" id="CAMGYJ010000005">
    <property type="protein sequence ID" value="CAI0422980.1"/>
    <property type="molecule type" value="Genomic_DNA"/>
</dbReference>
<dbReference type="GO" id="GO:0016787">
    <property type="term" value="F:hydrolase activity"/>
    <property type="evidence" value="ECO:0007669"/>
    <property type="project" value="UniProtKB-KW"/>
</dbReference>
<comment type="catalytic activity">
    <reaction evidence="1">
        <text>ATP + H2O = ADP + phosphate + H(+)</text>
        <dbReference type="Rhea" id="RHEA:13065"/>
        <dbReference type="ChEBI" id="CHEBI:15377"/>
        <dbReference type="ChEBI" id="CHEBI:15378"/>
        <dbReference type="ChEBI" id="CHEBI:30616"/>
        <dbReference type="ChEBI" id="CHEBI:43474"/>
        <dbReference type="ChEBI" id="CHEBI:456216"/>
        <dbReference type="EC" id="5.6.2.3"/>
    </reaction>
</comment>
<keyword evidence="1" id="KW-0227">DNA damage</keyword>
<dbReference type="FunFam" id="3.40.50.300:FF:002884">
    <property type="entry name" value="ATP-dependent DNA helicase"/>
    <property type="match status" value="1"/>
</dbReference>
<dbReference type="GO" id="GO:0043139">
    <property type="term" value="F:5'-3' DNA helicase activity"/>
    <property type="evidence" value="ECO:0007669"/>
    <property type="project" value="UniProtKB-EC"/>
</dbReference>
<evidence type="ECO:0000259" key="2">
    <source>
        <dbReference type="Pfam" id="PF05970"/>
    </source>
</evidence>
<dbReference type="InterPro" id="IPR027417">
    <property type="entry name" value="P-loop_NTPase"/>
</dbReference>
<comment type="cofactor">
    <cofactor evidence="1">
        <name>Mg(2+)</name>
        <dbReference type="ChEBI" id="CHEBI:18420"/>
    </cofactor>
</comment>
<keyword evidence="1" id="KW-0233">DNA recombination</keyword>
<organism evidence="5 6">
    <name type="scientific">Linum tenue</name>
    <dbReference type="NCBI Taxonomy" id="586396"/>
    <lineage>
        <taxon>Eukaryota</taxon>
        <taxon>Viridiplantae</taxon>
        <taxon>Streptophyta</taxon>
        <taxon>Embryophyta</taxon>
        <taxon>Tracheophyta</taxon>
        <taxon>Spermatophyta</taxon>
        <taxon>Magnoliopsida</taxon>
        <taxon>eudicotyledons</taxon>
        <taxon>Gunneridae</taxon>
        <taxon>Pentapetalae</taxon>
        <taxon>rosids</taxon>
        <taxon>fabids</taxon>
        <taxon>Malpighiales</taxon>
        <taxon>Linaceae</taxon>
        <taxon>Linum</taxon>
    </lineage>
</organism>
<comment type="caution">
    <text evidence="5">The sequence shown here is derived from an EMBL/GenBank/DDBJ whole genome shotgun (WGS) entry which is preliminary data.</text>
</comment>
<protein>
    <recommendedName>
        <fullName evidence="1">ATP-dependent DNA helicase</fullName>
        <ecNumber evidence="1">5.6.2.3</ecNumber>
    </recommendedName>
</protein>
<dbReference type="InterPro" id="IPR025476">
    <property type="entry name" value="Helitron_helicase-like"/>
</dbReference>
<dbReference type="PANTHER" id="PTHR10492:SF57">
    <property type="entry name" value="ATP-DEPENDENT DNA HELICASE"/>
    <property type="match status" value="1"/>
</dbReference>
<evidence type="ECO:0000313" key="6">
    <source>
        <dbReference type="Proteomes" id="UP001154282"/>
    </source>
</evidence>
<dbReference type="GO" id="GO:0005524">
    <property type="term" value="F:ATP binding"/>
    <property type="evidence" value="ECO:0007669"/>
    <property type="project" value="UniProtKB-KW"/>
</dbReference>
<accession>A0AAV0KMG2</accession>
<keyword evidence="6" id="KW-1185">Reference proteome</keyword>
<keyword evidence="1" id="KW-0378">Hydrolase</keyword>
<feature type="domain" description="DNA helicase Pif1-like DEAD-box helicase" evidence="2">
    <location>
        <begin position="503"/>
        <end position="671"/>
    </location>
</feature>